<evidence type="ECO:0000256" key="3">
    <source>
        <dbReference type="ARBA" id="ARBA00024226"/>
    </source>
</evidence>
<dbReference type="RefSeq" id="XP_018700035.1">
    <property type="nucleotide sequence ID" value="XM_018852827.1"/>
</dbReference>
<accession>A0A167LD16</accession>
<evidence type="ECO:0000256" key="2">
    <source>
        <dbReference type="ARBA" id="ARBA00023002"/>
    </source>
</evidence>
<evidence type="ECO:0000313" key="7">
    <source>
        <dbReference type="EMBL" id="OAA52946.1"/>
    </source>
</evidence>
<keyword evidence="2" id="KW-0560">Oxidoreductase</keyword>
<evidence type="ECO:0000259" key="6">
    <source>
        <dbReference type="Pfam" id="PF00171"/>
    </source>
</evidence>
<dbReference type="InterPro" id="IPR016161">
    <property type="entry name" value="Ald_DH/histidinol_DH"/>
</dbReference>
<proteinExistence type="inferred from homology"/>
<dbReference type="FunFam" id="3.40.605.10:FF:000026">
    <property type="entry name" value="Aldehyde dehydrogenase, putative"/>
    <property type="match status" value="1"/>
</dbReference>
<feature type="compositionally biased region" description="Basic residues" evidence="5">
    <location>
        <begin position="387"/>
        <end position="399"/>
    </location>
</feature>
<feature type="region of interest" description="Disordered" evidence="5">
    <location>
        <begin position="269"/>
        <end position="294"/>
    </location>
</feature>
<organism evidence="7 8">
    <name type="scientific">Cordyceps fumosorosea (strain ARSEF 2679)</name>
    <name type="common">Isaria fumosorosea</name>
    <dbReference type="NCBI Taxonomy" id="1081104"/>
    <lineage>
        <taxon>Eukaryota</taxon>
        <taxon>Fungi</taxon>
        <taxon>Dikarya</taxon>
        <taxon>Ascomycota</taxon>
        <taxon>Pezizomycotina</taxon>
        <taxon>Sordariomycetes</taxon>
        <taxon>Hypocreomycetidae</taxon>
        <taxon>Hypocreales</taxon>
        <taxon>Cordycipitaceae</taxon>
        <taxon>Cordyceps</taxon>
    </lineage>
</organism>
<dbReference type="Gene3D" id="3.40.309.10">
    <property type="entry name" value="Aldehyde Dehydrogenase, Chain A, domain 2"/>
    <property type="match status" value="1"/>
</dbReference>
<dbReference type="FunFam" id="3.40.605.10:FF:000007">
    <property type="entry name" value="NAD/NADP-dependent betaine aldehyde dehydrogenase"/>
    <property type="match status" value="1"/>
</dbReference>
<comment type="similarity">
    <text evidence="1">Belongs to the aldehyde dehydrogenase family.</text>
</comment>
<dbReference type="Pfam" id="PF00171">
    <property type="entry name" value="Aldedh"/>
    <property type="match status" value="2"/>
</dbReference>
<feature type="domain" description="Aldehyde dehydrogenase" evidence="6">
    <location>
        <begin position="337"/>
        <end position="381"/>
    </location>
</feature>
<evidence type="ECO:0000256" key="5">
    <source>
        <dbReference type="SAM" id="MobiDB-lite"/>
    </source>
</evidence>
<dbReference type="EC" id="1.2.1.3" evidence="3"/>
<dbReference type="AlphaFoldDB" id="A0A167LD16"/>
<dbReference type="Proteomes" id="UP000076744">
    <property type="component" value="Unassembled WGS sequence"/>
</dbReference>
<evidence type="ECO:0000256" key="1">
    <source>
        <dbReference type="ARBA" id="ARBA00009986"/>
    </source>
</evidence>
<comment type="catalytic activity">
    <reaction evidence="4">
        <text>an aldehyde + NAD(+) + H2O = a carboxylate + NADH + 2 H(+)</text>
        <dbReference type="Rhea" id="RHEA:16185"/>
        <dbReference type="ChEBI" id="CHEBI:15377"/>
        <dbReference type="ChEBI" id="CHEBI:15378"/>
        <dbReference type="ChEBI" id="CHEBI:17478"/>
        <dbReference type="ChEBI" id="CHEBI:29067"/>
        <dbReference type="ChEBI" id="CHEBI:57540"/>
        <dbReference type="ChEBI" id="CHEBI:57945"/>
        <dbReference type="EC" id="1.2.1.3"/>
    </reaction>
</comment>
<dbReference type="OrthoDB" id="310895at2759"/>
<keyword evidence="8" id="KW-1185">Reference proteome</keyword>
<evidence type="ECO:0000256" key="4">
    <source>
        <dbReference type="ARBA" id="ARBA00049194"/>
    </source>
</evidence>
<gene>
    <name evidence="7" type="ORF">ISF_09224</name>
</gene>
<dbReference type="PANTHER" id="PTHR11699">
    <property type="entry name" value="ALDEHYDE DEHYDROGENASE-RELATED"/>
    <property type="match status" value="1"/>
</dbReference>
<sequence length="478" mass="51026">MTEKPLLLELTTPNGHTYEQRLGLFINTEFGQGTGAPITAMDPAYVVLSLQWIHHIVNKGSTEIEIASVAAASLDDVDRAVKCARKALQSDAWKLLPGFERGKLLLKLADLMEHHKEVLASVVPLRMLTVAGLPYTSALGEDVPGGIDAIRYFAGWADKMQGQALYPTPQQLAYTLRQPIAVVAQIIHWNSPIMMAGWKLGPALAYGNAVVLKAAEQTPLSILLLARLVREAGLPPSVVDLLNGRGAEAGAGHVEHPLVDRVTFTGSAATARNGHDRGGAHAQGRHAGDGRQVAAARLRRRGPGAGGQVGAGRRHGVLGPDLYVDESYPRRPEGVPREGAQMLAGGSACPVDGKGYFLQPTVLVDVEPSMAIYRDEISGPVGGGLLVRRRGGRRSRRPATRTTGSARPSSRGTWSARTAWRRRSRRAWSGSIVARTATFACPFGGVKQSGGIGRELGEAGLEAYTQVKAVHVNMGMML</sequence>
<dbReference type="GeneID" id="30025516"/>
<protein>
    <recommendedName>
        <fullName evidence="3">aldehyde dehydrogenase (NAD(+))</fullName>
        <ecNumber evidence="3">1.2.1.3</ecNumber>
    </recommendedName>
</protein>
<name>A0A167LD16_CORFA</name>
<dbReference type="GO" id="GO:0004029">
    <property type="term" value="F:aldehyde dehydrogenase (NAD+) activity"/>
    <property type="evidence" value="ECO:0007669"/>
    <property type="project" value="UniProtKB-EC"/>
</dbReference>
<dbReference type="GO" id="GO:0046394">
    <property type="term" value="P:carboxylic acid biosynthetic process"/>
    <property type="evidence" value="ECO:0007669"/>
    <property type="project" value="UniProtKB-ARBA"/>
</dbReference>
<evidence type="ECO:0000313" key="8">
    <source>
        <dbReference type="Proteomes" id="UP000076744"/>
    </source>
</evidence>
<dbReference type="Gene3D" id="3.40.605.10">
    <property type="entry name" value="Aldehyde Dehydrogenase, Chain A, domain 1"/>
    <property type="match status" value="2"/>
</dbReference>
<dbReference type="InterPro" id="IPR016162">
    <property type="entry name" value="Ald_DH_N"/>
</dbReference>
<feature type="region of interest" description="Disordered" evidence="5">
    <location>
        <begin position="384"/>
        <end position="418"/>
    </location>
</feature>
<feature type="domain" description="Aldehyde dehydrogenase" evidence="6">
    <location>
        <begin position="61"/>
        <end position="273"/>
    </location>
</feature>
<dbReference type="InterPro" id="IPR015590">
    <property type="entry name" value="Aldehyde_DH_dom"/>
</dbReference>
<dbReference type="EMBL" id="AZHB01000043">
    <property type="protein sequence ID" value="OAA52946.1"/>
    <property type="molecule type" value="Genomic_DNA"/>
</dbReference>
<dbReference type="InterPro" id="IPR016163">
    <property type="entry name" value="Ald_DH_C"/>
</dbReference>
<dbReference type="SUPFAM" id="SSF53720">
    <property type="entry name" value="ALDH-like"/>
    <property type="match status" value="1"/>
</dbReference>
<reference evidence="7 8" key="1">
    <citation type="journal article" date="2016" name="Genome Biol. Evol.">
        <title>Divergent and convergent evolution of fungal pathogenicity.</title>
        <authorList>
            <person name="Shang Y."/>
            <person name="Xiao G."/>
            <person name="Zheng P."/>
            <person name="Cen K."/>
            <person name="Zhan S."/>
            <person name="Wang C."/>
        </authorList>
    </citation>
    <scope>NUCLEOTIDE SEQUENCE [LARGE SCALE GENOMIC DNA]</scope>
    <source>
        <strain evidence="7 8">ARSEF 2679</strain>
    </source>
</reference>
<dbReference type="STRING" id="1081104.A0A167LD16"/>
<feature type="compositionally biased region" description="Low complexity" evidence="5">
    <location>
        <begin position="400"/>
        <end position="418"/>
    </location>
</feature>
<comment type="caution">
    <text evidence="7">The sequence shown here is derived from an EMBL/GenBank/DDBJ whole genome shotgun (WGS) entry which is preliminary data.</text>
</comment>